<dbReference type="InterPro" id="IPR029475">
    <property type="entry name" value="DUF6807"/>
</dbReference>
<dbReference type="OrthoDB" id="242279at2"/>
<keyword evidence="3" id="KW-1185">Reference proteome</keyword>
<feature type="signal peptide" evidence="1">
    <location>
        <begin position="1"/>
        <end position="26"/>
    </location>
</feature>
<proteinExistence type="predicted"/>
<evidence type="ECO:0000313" key="3">
    <source>
        <dbReference type="Proteomes" id="UP000323917"/>
    </source>
</evidence>
<evidence type="ECO:0000313" key="2">
    <source>
        <dbReference type="EMBL" id="QEG33212.1"/>
    </source>
</evidence>
<protein>
    <recommendedName>
        <fullName evidence="4">Secreted protein</fullName>
    </recommendedName>
</protein>
<dbReference type="AlphaFoldDB" id="A0A5B9Q701"/>
<dbReference type="Proteomes" id="UP000323917">
    <property type="component" value="Chromosome"/>
</dbReference>
<dbReference type="EMBL" id="CP042913">
    <property type="protein sequence ID" value="QEG33212.1"/>
    <property type="molecule type" value="Genomic_DNA"/>
</dbReference>
<accession>A0A5B9Q701</accession>
<name>A0A5B9Q701_9BACT</name>
<dbReference type="Pfam" id="PF14100">
    <property type="entry name" value="DUF6807"/>
    <property type="match status" value="1"/>
</dbReference>
<keyword evidence="1" id="KW-0732">Signal</keyword>
<gene>
    <name evidence="2" type="ORF">Pr1d_04730</name>
</gene>
<reference evidence="2 3" key="1">
    <citation type="submission" date="2019-08" db="EMBL/GenBank/DDBJ databases">
        <title>Deep-cultivation of Planctomycetes and their phenomic and genomic characterization uncovers novel biology.</title>
        <authorList>
            <person name="Wiegand S."/>
            <person name="Jogler M."/>
            <person name="Boedeker C."/>
            <person name="Pinto D."/>
            <person name="Vollmers J."/>
            <person name="Rivas-Marin E."/>
            <person name="Kohn T."/>
            <person name="Peeters S.H."/>
            <person name="Heuer A."/>
            <person name="Rast P."/>
            <person name="Oberbeckmann S."/>
            <person name="Bunk B."/>
            <person name="Jeske O."/>
            <person name="Meyerdierks A."/>
            <person name="Storesund J.E."/>
            <person name="Kallscheuer N."/>
            <person name="Luecker S."/>
            <person name="Lage O.M."/>
            <person name="Pohl T."/>
            <person name="Merkel B.J."/>
            <person name="Hornburger P."/>
            <person name="Mueller R.-W."/>
            <person name="Bruemmer F."/>
            <person name="Labrenz M."/>
            <person name="Spormann A.M."/>
            <person name="Op den Camp H."/>
            <person name="Overmann J."/>
            <person name="Amann R."/>
            <person name="Jetten M.S.M."/>
            <person name="Mascher T."/>
            <person name="Medema M.H."/>
            <person name="Devos D.P."/>
            <person name="Kaster A.-K."/>
            <person name="Ovreas L."/>
            <person name="Rohde M."/>
            <person name="Galperin M.Y."/>
            <person name="Jogler C."/>
        </authorList>
    </citation>
    <scope>NUCLEOTIDE SEQUENCE [LARGE SCALE GENOMIC DNA]</scope>
    <source>
        <strain evidence="2 3">Pr1d</strain>
    </source>
</reference>
<organism evidence="2 3">
    <name type="scientific">Bythopirellula goksoeyrii</name>
    <dbReference type="NCBI Taxonomy" id="1400387"/>
    <lineage>
        <taxon>Bacteria</taxon>
        <taxon>Pseudomonadati</taxon>
        <taxon>Planctomycetota</taxon>
        <taxon>Planctomycetia</taxon>
        <taxon>Pirellulales</taxon>
        <taxon>Lacipirellulaceae</taxon>
        <taxon>Bythopirellula</taxon>
    </lineage>
</organism>
<dbReference type="KEGG" id="bgok:Pr1d_04730"/>
<sequence length="324" mass="36201" precursor="true">MTVRSLLSICFSVFLSIAGNCSITQASEGNVEFDTSKDGVIVVKIDGEPVADYVYEDEDISRPYFAHLRTTESPQISRNYPPVAGKDRADHPTFHPGLWMSFGDISGNDYWRNAAPVKHVALKTDPEKNSFTVKNRYMNQEDPSEAVCDEKTSYTVIPRPGGYLLLWDSTFSSDKEFYFGDQEEMGIGFRVATPIRVEKDAVGEMPAGNGKMVDSEGRVNGDEIWGNTADWCDYSGTLDGQQVGMTLFCHPDNFRPSWFHARDYGLLEANPFGREAFGKGDKSQVEVKPGEQFRLRYGVFVHASPDGESPNLAEEYDNYVEVAD</sequence>
<evidence type="ECO:0008006" key="4">
    <source>
        <dbReference type="Google" id="ProtNLM"/>
    </source>
</evidence>
<feature type="chain" id="PRO_5022989865" description="Secreted protein" evidence="1">
    <location>
        <begin position="27"/>
        <end position="324"/>
    </location>
</feature>
<dbReference type="RefSeq" id="WP_148072011.1">
    <property type="nucleotide sequence ID" value="NZ_CP042913.1"/>
</dbReference>
<evidence type="ECO:0000256" key="1">
    <source>
        <dbReference type="SAM" id="SignalP"/>
    </source>
</evidence>